<evidence type="ECO:0000256" key="1">
    <source>
        <dbReference type="SAM" id="MobiDB-lite"/>
    </source>
</evidence>
<dbReference type="EMBL" id="JBFOLJ010000003">
    <property type="protein sequence ID" value="KAL2550146.1"/>
    <property type="molecule type" value="Genomic_DNA"/>
</dbReference>
<accession>A0ABD1WKS0</accession>
<name>A0ABD1WKS0_9LAMI</name>
<evidence type="ECO:0000313" key="3">
    <source>
        <dbReference type="EMBL" id="KAL2550146.1"/>
    </source>
</evidence>
<reference evidence="4" key="1">
    <citation type="submission" date="2024-07" db="EMBL/GenBank/DDBJ databases">
        <title>Two chromosome-level genome assemblies of Korean endemic species Abeliophyllum distichum and Forsythia ovata (Oleaceae).</title>
        <authorList>
            <person name="Jang H."/>
        </authorList>
    </citation>
    <scope>NUCLEOTIDE SEQUENCE [LARGE SCALE GENOMIC DNA]</scope>
</reference>
<keyword evidence="2" id="KW-0732">Signal</keyword>
<dbReference type="AlphaFoldDB" id="A0ABD1WKS0"/>
<comment type="caution">
    <text evidence="3">The sequence shown here is derived from an EMBL/GenBank/DDBJ whole genome shotgun (WGS) entry which is preliminary data.</text>
</comment>
<feature type="region of interest" description="Disordered" evidence="1">
    <location>
        <begin position="38"/>
        <end position="71"/>
    </location>
</feature>
<keyword evidence="4" id="KW-1185">Reference proteome</keyword>
<dbReference type="Proteomes" id="UP001604277">
    <property type="component" value="Unassembled WGS sequence"/>
</dbReference>
<feature type="chain" id="PRO_5044882885" evidence="2">
    <location>
        <begin position="20"/>
        <end position="147"/>
    </location>
</feature>
<protein>
    <submittedName>
        <fullName evidence="3">Uncharacterized protein</fullName>
    </submittedName>
</protein>
<evidence type="ECO:0000313" key="4">
    <source>
        <dbReference type="Proteomes" id="UP001604277"/>
    </source>
</evidence>
<sequence>MGAFTAILLASGIAVGIHSVLLLEEILLPLEDIQRSGKRKTVADDEGETAMPRRDMKGNGGSEDSQKTKRDRVESRRTRFLLFSRHGLTFYFSSWMDELDHVILETLPPSSATVAASVHKYWTSVWAMANEGADLLKLIKMAEINTA</sequence>
<gene>
    <name evidence="3" type="ORF">Fot_11676</name>
</gene>
<organism evidence="3 4">
    <name type="scientific">Forsythia ovata</name>
    <dbReference type="NCBI Taxonomy" id="205694"/>
    <lineage>
        <taxon>Eukaryota</taxon>
        <taxon>Viridiplantae</taxon>
        <taxon>Streptophyta</taxon>
        <taxon>Embryophyta</taxon>
        <taxon>Tracheophyta</taxon>
        <taxon>Spermatophyta</taxon>
        <taxon>Magnoliopsida</taxon>
        <taxon>eudicotyledons</taxon>
        <taxon>Gunneridae</taxon>
        <taxon>Pentapetalae</taxon>
        <taxon>asterids</taxon>
        <taxon>lamiids</taxon>
        <taxon>Lamiales</taxon>
        <taxon>Oleaceae</taxon>
        <taxon>Forsythieae</taxon>
        <taxon>Forsythia</taxon>
    </lineage>
</organism>
<evidence type="ECO:0000256" key="2">
    <source>
        <dbReference type="SAM" id="SignalP"/>
    </source>
</evidence>
<proteinExistence type="predicted"/>
<feature type="signal peptide" evidence="2">
    <location>
        <begin position="1"/>
        <end position="19"/>
    </location>
</feature>